<evidence type="ECO:0000256" key="2">
    <source>
        <dbReference type="ARBA" id="ARBA00022517"/>
    </source>
</evidence>
<reference evidence="10 11" key="1">
    <citation type="submission" date="2015-04" db="EMBL/GenBank/DDBJ databases">
        <authorList>
            <person name="Syromyatnikov M.Y."/>
            <person name="Popov V.N."/>
        </authorList>
    </citation>
    <scope>NUCLEOTIDE SEQUENCE [LARGE SCALE GENOMIC DNA]</scope>
</reference>
<dbReference type="SUPFAM" id="SSF50447">
    <property type="entry name" value="Translation proteins"/>
    <property type="match status" value="1"/>
</dbReference>
<dbReference type="GO" id="GO:0034513">
    <property type="term" value="F:box H/ACA snoRNA binding"/>
    <property type="evidence" value="ECO:0007669"/>
    <property type="project" value="TreeGrafter"/>
</dbReference>
<keyword evidence="2 8" id="KW-0690">Ribosome biogenesis</keyword>
<evidence type="ECO:0000256" key="9">
    <source>
        <dbReference type="SAM" id="MobiDB-lite"/>
    </source>
</evidence>
<keyword evidence="4 8" id="KW-0694">RNA-binding</keyword>
<dbReference type="EMBL" id="CVRI01000063">
    <property type="protein sequence ID" value="CRL04580.1"/>
    <property type="molecule type" value="Genomic_DNA"/>
</dbReference>
<evidence type="ECO:0000256" key="8">
    <source>
        <dbReference type="RuleBase" id="RU364004"/>
    </source>
</evidence>
<evidence type="ECO:0000313" key="11">
    <source>
        <dbReference type="Proteomes" id="UP000183832"/>
    </source>
</evidence>
<dbReference type="InterPro" id="IPR009000">
    <property type="entry name" value="Transl_B-barrel_sf"/>
</dbReference>
<dbReference type="Gene3D" id="2.40.10.230">
    <property type="entry name" value="Probable tRNA pseudouridine synthase domain"/>
    <property type="match status" value="1"/>
</dbReference>
<feature type="compositionally biased region" description="Gly residues" evidence="9">
    <location>
        <begin position="1"/>
        <end position="38"/>
    </location>
</feature>
<accession>A0A1J1IYE8</accession>
<dbReference type="Proteomes" id="UP000183832">
    <property type="component" value="Unassembled WGS sequence"/>
</dbReference>
<gene>
    <name evidence="10" type="primary">putative Probable H</name>
    <name evidence="10" type="ORF">CLUMA_CG017649</name>
</gene>
<feature type="compositionally biased region" description="Gly residues" evidence="9">
    <location>
        <begin position="155"/>
        <end position="224"/>
    </location>
</feature>
<protein>
    <recommendedName>
        <fullName evidence="8">H/ACA ribonucleoprotein complex subunit</fullName>
    </recommendedName>
</protein>
<name>A0A1J1IYE8_9DIPT</name>
<dbReference type="Pfam" id="PF04410">
    <property type="entry name" value="Gar1"/>
    <property type="match status" value="1"/>
</dbReference>
<comment type="similarity">
    <text evidence="7 8">Belongs to the GAR1 family.</text>
</comment>
<keyword evidence="11" id="KW-1185">Reference proteome</keyword>
<feature type="region of interest" description="Disordered" evidence="9">
    <location>
        <begin position="134"/>
        <end position="224"/>
    </location>
</feature>
<evidence type="ECO:0000256" key="7">
    <source>
        <dbReference type="ARBA" id="ARBA00038293"/>
    </source>
</evidence>
<comment type="subunit">
    <text evidence="8">Component of the small nucleolar ribonucleoprotein particles containing H/ACA-type snoRNAs (H/ACA snoRNPs).</text>
</comment>
<dbReference type="GO" id="GO:0000454">
    <property type="term" value="P:snoRNA guided rRNA pseudouridine synthesis"/>
    <property type="evidence" value="ECO:0007669"/>
    <property type="project" value="TreeGrafter"/>
</dbReference>
<evidence type="ECO:0000256" key="6">
    <source>
        <dbReference type="ARBA" id="ARBA00023274"/>
    </source>
</evidence>
<keyword evidence="5 8" id="KW-0539">Nucleus</keyword>
<comment type="subcellular location">
    <subcellularLocation>
        <location evidence="1 8">Nucleus</location>
        <location evidence="1 8">Nucleolus</location>
    </subcellularLocation>
</comment>
<evidence type="ECO:0000313" key="10">
    <source>
        <dbReference type="EMBL" id="CRL04580.1"/>
    </source>
</evidence>
<keyword evidence="3 8" id="KW-0698">rRNA processing</keyword>
<feature type="region of interest" description="Disordered" evidence="9">
    <location>
        <begin position="1"/>
        <end position="41"/>
    </location>
</feature>
<dbReference type="PANTHER" id="PTHR23237:SF6">
    <property type="entry name" value="H_ACA RIBONUCLEOPROTEIN COMPLEX SUBUNIT 1"/>
    <property type="match status" value="1"/>
</dbReference>
<evidence type="ECO:0000256" key="3">
    <source>
        <dbReference type="ARBA" id="ARBA00022552"/>
    </source>
</evidence>
<dbReference type="InterPro" id="IPR038664">
    <property type="entry name" value="Gar1/Naf1_Cbf5-bd_sf"/>
</dbReference>
<dbReference type="PANTHER" id="PTHR23237">
    <property type="entry name" value="NUCLEOLAR PROTEIN FAMILY A MEMBER 1 SNORNP PROTEIN GAR1"/>
    <property type="match status" value="1"/>
</dbReference>
<evidence type="ECO:0000256" key="1">
    <source>
        <dbReference type="ARBA" id="ARBA00004604"/>
    </source>
</evidence>
<sequence length="224" mass="22430">MSFRGRGGGGGRGGRGGGFNRGGGGRGGRGGGGGGFGNRGKFDQGPPARVIPFGYFDYSCQDDLVLKSEIEDVPYFNAPIFLENKSQIGKIDEIFGTLRDYSVSVKLSDNMKSSSFVPKQKLFIDPAKLLPLMRFLPQPPKPKIGKKKGDKSGQGQDGGRGGGRGGFGGSGFGGGRGGRGRGGGGGFSGRGGGGGFGRGRGGGGGFSGRGGGGRGGGGGGGKRW</sequence>
<dbReference type="InterPro" id="IPR007504">
    <property type="entry name" value="H/ACA_rnp_Gar1/Naf1"/>
</dbReference>
<dbReference type="STRING" id="568069.A0A1J1IYE8"/>
<dbReference type="AlphaFoldDB" id="A0A1J1IYE8"/>
<keyword evidence="6 8" id="KW-0687">Ribonucleoprotein</keyword>
<dbReference type="OrthoDB" id="2187159at2759"/>
<evidence type="ECO:0000256" key="4">
    <source>
        <dbReference type="ARBA" id="ARBA00022884"/>
    </source>
</evidence>
<dbReference type="GO" id="GO:0031429">
    <property type="term" value="C:box H/ACA snoRNP complex"/>
    <property type="evidence" value="ECO:0007669"/>
    <property type="project" value="TreeGrafter"/>
</dbReference>
<organism evidence="10 11">
    <name type="scientific">Clunio marinus</name>
    <dbReference type="NCBI Taxonomy" id="568069"/>
    <lineage>
        <taxon>Eukaryota</taxon>
        <taxon>Metazoa</taxon>
        <taxon>Ecdysozoa</taxon>
        <taxon>Arthropoda</taxon>
        <taxon>Hexapoda</taxon>
        <taxon>Insecta</taxon>
        <taxon>Pterygota</taxon>
        <taxon>Neoptera</taxon>
        <taxon>Endopterygota</taxon>
        <taxon>Diptera</taxon>
        <taxon>Nematocera</taxon>
        <taxon>Chironomoidea</taxon>
        <taxon>Chironomidae</taxon>
        <taxon>Clunio</taxon>
    </lineage>
</organism>
<comment type="function">
    <text evidence="8">Required for ribosome biogenesis. Part of a complex which catalyzes pseudouridylation of rRNA. This involves the isomerization of uridine such that the ribose is subsequently attached to C5, instead of the normal N1. Pseudouridine ("psi") residues may serve to stabilize the conformation of rRNAs.</text>
</comment>
<evidence type="ECO:0000256" key="5">
    <source>
        <dbReference type="ARBA" id="ARBA00023242"/>
    </source>
</evidence>
<dbReference type="FunFam" id="2.40.10.230:FF:000001">
    <property type="entry name" value="H/ACA ribonucleoprotein complex subunit"/>
    <property type="match status" value="1"/>
</dbReference>
<proteinExistence type="inferred from homology"/>